<keyword evidence="1" id="KW-1133">Transmembrane helix</keyword>
<feature type="transmembrane region" description="Helical" evidence="1">
    <location>
        <begin position="41"/>
        <end position="62"/>
    </location>
</feature>
<gene>
    <name evidence="2" type="ORF">METZ01_LOCUS70547</name>
</gene>
<evidence type="ECO:0000313" key="2">
    <source>
        <dbReference type="EMBL" id="SVA17693.1"/>
    </source>
</evidence>
<reference evidence="2" key="1">
    <citation type="submission" date="2018-05" db="EMBL/GenBank/DDBJ databases">
        <authorList>
            <person name="Lanie J.A."/>
            <person name="Ng W.-L."/>
            <person name="Kazmierczak K.M."/>
            <person name="Andrzejewski T.M."/>
            <person name="Davidsen T.M."/>
            <person name="Wayne K.J."/>
            <person name="Tettelin H."/>
            <person name="Glass J.I."/>
            <person name="Rusch D."/>
            <person name="Podicherti R."/>
            <person name="Tsui H.-C.T."/>
            <person name="Winkler M.E."/>
        </authorList>
    </citation>
    <scope>NUCLEOTIDE SEQUENCE</scope>
</reference>
<keyword evidence="1" id="KW-0812">Transmembrane</keyword>
<accession>A0A381TUE3</accession>
<protein>
    <submittedName>
        <fullName evidence="2">Uncharacterized protein</fullName>
    </submittedName>
</protein>
<name>A0A381TUE3_9ZZZZ</name>
<organism evidence="2">
    <name type="scientific">marine metagenome</name>
    <dbReference type="NCBI Taxonomy" id="408172"/>
    <lineage>
        <taxon>unclassified sequences</taxon>
        <taxon>metagenomes</taxon>
        <taxon>ecological metagenomes</taxon>
    </lineage>
</organism>
<sequence>MDQIILVATWLMLGYAIVGSIDGVYYHLYKFKLYAHSESRYEHILHTVRVLTFSLVLLLLFVKNYGGIYLWFGTGLVIVDLLVETLDIYSEEMSRKHLGGLPRTEYYIHMMTNGLHFGSMAMIIAAKPLFAWKLNSETVLNLYPEFTSMISVVMIPGIGILFILHVYLYFFPEGKLKIGSY</sequence>
<proteinExistence type="predicted"/>
<dbReference type="AlphaFoldDB" id="A0A381TUE3"/>
<feature type="transmembrane region" description="Helical" evidence="1">
    <location>
        <begin position="146"/>
        <end position="170"/>
    </location>
</feature>
<dbReference type="EMBL" id="UINC01004903">
    <property type="protein sequence ID" value="SVA17693.1"/>
    <property type="molecule type" value="Genomic_DNA"/>
</dbReference>
<keyword evidence="1" id="KW-0472">Membrane</keyword>
<feature type="transmembrane region" description="Helical" evidence="1">
    <location>
        <begin position="6"/>
        <end position="29"/>
    </location>
</feature>
<evidence type="ECO:0000256" key="1">
    <source>
        <dbReference type="SAM" id="Phobius"/>
    </source>
</evidence>